<name>A0AAN0KHP1_9GAMM</name>
<keyword evidence="3" id="KW-0804">Transcription</keyword>
<evidence type="ECO:0000313" key="5">
    <source>
        <dbReference type="EMBL" id="BES84398.1"/>
    </source>
</evidence>
<sequence>MIGGVVSLPHSLSLTITIKIDSGDSMKTKITKNAACQVFLNEKIYPCPVSLVMDLIGGKWRGVILYYLKDRNKRFSELRKNIPHITEMTLSLQLKKLEKDGLITRKVFGEKPPLKVIYSLSEFGQSFKPVLEAISSWTDTEIIERV</sequence>
<gene>
    <name evidence="5" type="ORF">PEC302110_14950</name>
</gene>
<accession>A0AAN0KHP1</accession>
<keyword evidence="6" id="KW-1185">Reference proteome</keyword>
<dbReference type="Gene3D" id="1.10.10.10">
    <property type="entry name" value="Winged helix-like DNA-binding domain superfamily/Winged helix DNA-binding domain"/>
    <property type="match status" value="1"/>
</dbReference>
<protein>
    <recommendedName>
        <fullName evidence="4">HTH hxlR-type domain-containing protein</fullName>
    </recommendedName>
</protein>
<dbReference type="KEGG" id="parl:PEC302110_14950"/>
<dbReference type="Proteomes" id="UP001377830">
    <property type="component" value="Chromosome"/>
</dbReference>
<dbReference type="InterPro" id="IPR036388">
    <property type="entry name" value="WH-like_DNA-bd_sf"/>
</dbReference>
<evidence type="ECO:0000313" key="6">
    <source>
        <dbReference type="Proteomes" id="UP001377830"/>
    </source>
</evidence>
<dbReference type="CDD" id="cd00090">
    <property type="entry name" value="HTH_ARSR"/>
    <property type="match status" value="1"/>
</dbReference>
<evidence type="ECO:0000256" key="1">
    <source>
        <dbReference type="ARBA" id="ARBA00023015"/>
    </source>
</evidence>
<dbReference type="EMBL" id="AP028908">
    <property type="protein sequence ID" value="BES84398.1"/>
    <property type="molecule type" value="Genomic_DNA"/>
</dbReference>
<dbReference type="SUPFAM" id="SSF46785">
    <property type="entry name" value="Winged helix' DNA-binding domain"/>
    <property type="match status" value="1"/>
</dbReference>
<dbReference type="PANTHER" id="PTHR33204:SF29">
    <property type="entry name" value="TRANSCRIPTIONAL REGULATOR"/>
    <property type="match status" value="1"/>
</dbReference>
<dbReference type="InterPro" id="IPR011991">
    <property type="entry name" value="ArsR-like_HTH"/>
</dbReference>
<dbReference type="GO" id="GO:0006355">
    <property type="term" value="P:regulation of DNA-templated transcription"/>
    <property type="evidence" value="ECO:0007669"/>
    <property type="project" value="UniProtKB-ARBA"/>
</dbReference>
<evidence type="ECO:0000256" key="2">
    <source>
        <dbReference type="ARBA" id="ARBA00023125"/>
    </source>
</evidence>
<keyword evidence="1" id="KW-0805">Transcription regulation</keyword>
<dbReference type="GO" id="GO:0003677">
    <property type="term" value="F:DNA binding"/>
    <property type="evidence" value="ECO:0007669"/>
    <property type="project" value="UniProtKB-KW"/>
</dbReference>
<dbReference type="AlphaFoldDB" id="A0AAN0KHP1"/>
<dbReference type="PANTHER" id="PTHR33204">
    <property type="entry name" value="TRANSCRIPTIONAL REGULATOR, MARR FAMILY"/>
    <property type="match status" value="1"/>
</dbReference>
<dbReference type="InterPro" id="IPR036390">
    <property type="entry name" value="WH_DNA-bd_sf"/>
</dbReference>
<reference evidence="6" key="1">
    <citation type="journal article" date="2024" name="Int. J. Syst. Evol. Microbiol.">
        <title>Pectobacterium araliae sp. nov., a pathogen causing bacterial soft rot of Japanese angelica tree in Japan.</title>
        <authorList>
            <person name="Sawada H."/>
            <person name="Someya N."/>
            <person name="Morohoshi T."/>
            <person name="Ono M."/>
            <person name="Satou M."/>
        </authorList>
    </citation>
    <scope>NUCLEOTIDE SEQUENCE [LARGE SCALE GENOMIC DNA]</scope>
    <source>
        <strain evidence="6">MAFF 302110</strain>
    </source>
</reference>
<organism evidence="5 6">
    <name type="scientific">Pectobacterium araliae</name>
    <dbReference type="NCBI Taxonomy" id="3073862"/>
    <lineage>
        <taxon>Bacteria</taxon>
        <taxon>Pseudomonadati</taxon>
        <taxon>Pseudomonadota</taxon>
        <taxon>Gammaproteobacteria</taxon>
        <taxon>Enterobacterales</taxon>
        <taxon>Pectobacteriaceae</taxon>
        <taxon>Pectobacterium</taxon>
    </lineage>
</organism>
<dbReference type="Pfam" id="PF01638">
    <property type="entry name" value="HxlR"/>
    <property type="match status" value="1"/>
</dbReference>
<keyword evidence="2" id="KW-0238">DNA-binding</keyword>
<evidence type="ECO:0000259" key="4">
    <source>
        <dbReference type="PROSITE" id="PS51118"/>
    </source>
</evidence>
<proteinExistence type="predicted"/>
<feature type="domain" description="HTH hxlR-type" evidence="4">
    <location>
        <begin position="47"/>
        <end position="146"/>
    </location>
</feature>
<evidence type="ECO:0000256" key="3">
    <source>
        <dbReference type="ARBA" id="ARBA00023163"/>
    </source>
</evidence>
<dbReference type="PROSITE" id="PS51118">
    <property type="entry name" value="HTH_HXLR"/>
    <property type="match status" value="1"/>
</dbReference>
<dbReference type="InterPro" id="IPR002577">
    <property type="entry name" value="HTH_HxlR"/>
</dbReference>